<feature type="non-terminal residue" evidence="2">
    <location>
        <position position="1"/>
    </location>
</feature>
<feature type="region of interest" description="Disordered" evidence="1">
    <location>
        <begin position="428"/>
        <end position="471"/>
    </location>
</feature>
<reference evidence="2" key="1">
    <citation type="submission" date="2023-03" db="EMBL/GenBank/DDBJ databases">
        <title>Electrophorus voltai genome.</title>
        <authorList>
            <person name="Bian C."/>
        </authorList>
    </citation>
    <scope>NUCLEOTIDE SEQUENCE</scope>
    <source>
        <strain evidence="2">CB-2022</strain>
        <tissue evidence="2">Muscle</tissue>
    </source>
</reference>
<evidence type="ECO:0000256" key="1">
    <source>
        <dbReference type="SAM" id="MobiDB-lite"/>
    </source>
</evidence>
<sequence>SRPVRNESPARVSPSGTLLRQAPLNPKLLAMIERSDAGLEVTQASALHSSWSRRALSSVCAIPVSLRVVEEPQGSLRQGGLPNLLQTTGALCVVTLPRWRAEQIGDNCFGNLYQPDYENHHSEVDSAGSYGDQLDYENRHSEVDSTGSYDPYLEEYKGYVECGEYSDVSLRSDRGSVREEDPAMEVEEVPHGDLPSQSDITGSENDEPPAPKALPRARRPGASELPRVTWKEVLSPEEDTPPPKAKSPRVHAPMPKPRRGKKAAAPVPAPEADDISGALPEAHAPKAEQPPLPKTAKDNPPEAGRSPTQPMTGGLAGGLPSSFSGLEHTILCSANGSSCPSPACRGPGGALGLDTALLLLDSAHLLAHPGIGRAPASRCREVCARGREKEESEKGKARERKKEGERRRVGGEAQGVDAGCRRILPSLRLGAKEKSAREQRSVPGGQAGADEQEAAARQNRTEGGYYSPFVF</sequence>
<protein>
    <submittedName>
        <fullName evidence="2">Uncharacterized protein</fullName>
    </submittedName>
</protein>
<feature type="region of interest" description="Disordered" evidence="1">
    <location>
        <begin position="385"/>
        <end position="416"/>
    </location>
</feature>
<keyword evidence="3" id="KW-1185">Reference proteome</keyword>
<accession>A0AAD8ZD23</accession>
<dbReference type="AlphaFoldDB" id="A0AAD8ZD23"/>
<proteinExistence type="predicted"/>
<evidence type="ECO:0000313" key="2">
    <source>
        <dbReference type="EMBL" id="KAK1796149.1"/>
    </source>
</evidence>
<comment type="caution">
    <text evidence="2">The sequence shown here is derived from an EMBL/GenBank/DDBJ whole genome shotgun (WGS) entry which is preliminary data.</text>
</comment>
<dbReference type="EMBL" id="JAROKS010000015">
    <property type="protein sequence ID" value="KAK1796149.1"/>
    <property type="molecule type" value="Genomic_DNA"/>
</dbReference>
<feature type="region of interest" description="Disordered" evidence="1">
    <location>
        <begin position="169"/>
        <end position="322"/>
    </location>
</feature>
<evidence type="ECO:0000313" key="3">
    <source>
        <dbReference type="Proteomes" id="UP001239994"/>
    </source>
</evidence>
<name>A0AAD8ZD23_9TELE</name>
<gene>
    <name evidence="2" type="ORF">P4O66_009233</name>
</gene>
<feature type="compositionally biased region" description="Basic and acidic residues" evidence="1">
    <location>
        <begin position="430"/>
        <end position="440"/>
    </location>
</feature>
<organism evidence="2 3">
    <name type="scientific">Electrophorus voltai</name>
    <dbReference type="NCBI Taxonomy" id="2609070"/>
    <lineage>
        <taxon>Eukaryota</taxon>
        <taxon>Metazoa</taxon>
        <taxon>Chordata</taxon>
        <taxon>Craniata</taxon>
        <taxon>Vertebrata</taxon>
        <taxon>Euteleostomi</taxon>
        <taxon>Actinopterygii</taxon>
        <taxon>Neopterygii</taxon>
        <taxon>Teleostei</taxon>
        <taxon>Ostariophysi</taxon>
        <taxon>Gymnotiformes</taxon>
        <taxon>Gymnotoidei</taxon>
        <taxon>Gymnotidae</taxon>
        <taxon>Electrophorus</taxon>
    </lineage>
</organism>
<feature type="compositionally biased region" description="Basic and acidic residues" evidence="1">
    <location>
        <begin position="170"/>
        <end position="181"/>
    </location>
</feature>
<dbReference type="Proteomes" id="UP001239994">
    <property type="component" value="Unassembled WGS sequence"/>
</dbReference>
<feature type="compositionally biased region" description="Basic and acidic residues" evidence="1">
    <location>
        <begin position="385"/>
        <end position="410"/>
    </location>
</feature>